<reference evidence="1" key="2">
    <citation type="journal article" date="2021" name="Microorganisms">
        <title>Extensive Genome Exploration of Clostridium botulinum Group III Field Strains.</title>
        <authorList>
            <person name="Fillo S."/>
            <person name="Giordani F."/>
            <person name="Tonon E."/>
            <person name="Drigo I."/>
            <person name="Anselmo A."/>
            <person name="Fortunato A."/>
            <person name="Lista F."/>
            <person name="Bano L."/>
        </authorList>
    </citation>
    <scope>NUCLEOTIDE SEQUENCE</scope>
    <source>
        <strain evidence="1">IZSVe-TV_9877_3_12</strain>
    </source>
</reference>
<sequence length="59" mass="7170">MKIGKILKTQQPDVYERLKKQHKTNKAKKNKNLLTFNDYMDLMRHDSYKRHNGAIRQVR</sequence>
<reference evidence="1" key="1">
    <citation type="submission" date="2020-02" db="EMBL/GenBank/DDBJ databases">
        <authorList>
            <person name="Fillo S."/>
            <person name="Giordani F."/>
            <person name="Tonon E."/>
            <person name="Drigo I."/>
            <person name="Anselmo A."/>
            <person name="Fortunato A."/>
            <person name="Bano L."/>
            <person name="Lista F."/>
        </authorList>
    </citation>
    <scope>NUCLEOTIDE SEQUENCE</scope>
    <source>
        <strain evidence="1">IZSVe-TV_9877_3_12</strain>
    </source>
</reference>
<evidence type="ECO:0000313" key="1">
    <source>
        <dbReference type="EMBL" id="MCD3195713.1"/>
    </source>
</evidence>
<proteinExistence type="predicted"/>
<comment type="caution">
    <text evidence="1">The sequence shown here is derived from an EMBL/GenBank/DDBJ whole genome shotgun (WGS) entry which is preliminary data.</text>
</comment>
<protein>
    <submittedName>
        <fullName evidence="1">Uncharacterized protein</fullName>
    </submittedName>
</protein>
<name>A0A9Q3VBY2_CLOBO</name>
<dbReference type="Proteomes" id="UP000813637">
    <property type="component" value="Unassembled WGS sequence"/>
</dbReference>
<organism evidence="1 2">
    <name type="scientific">Clostridium botulinum C</name>
    <dbReference type="NCBI Taxonomy" id="36828"/>
    <lineage>
        <taxon>Bacteria</taxon>
        <taxon>Bacillati</taxon>
        <taxon>Bacillota</taxon>
        <taxon>Clostridia</taxon>
        <taxon>Eubacteriales</taxon>
        <taxon>Clostridiaceae</taxon>
        <taxon>Clostridium</taxon>
    </lineage>
</organism>
<accession>A0A9Q3VBY2</accession>
<dbReference type="AlphaFoldDB" id="A0A9Q3VBY2"/>
<gene>
    <name evidence="1" type="ORF">G8S53_10540</name>
</gene>
<evidence type="ECO:0000313" key="2">
    <source>
        <dbReference type="Proteomes" id="UP000813637"/>
    </source>
</evidence>
<dbReference type="EMBL" id="JAAMYB010000015">
    <property type="protein sequence ID" value="MCD3195713.1"/>
    <property type="molecule type" value="Genomic_DNA"/>
</dbReference>
<dbReference type="RefSeq" id="WP_003378066.1">
    <property type="nucleotide sequence ID" value="NZ_JAAMYB010000015.1"/>
</dbReference>